<comment type="caution">
    <text evidence="5">The sequence shown here is derived from an EMBL/GenBank/DDBJ whole genome shotgun (WGS) entry which is preliminary data.</text>
</comment>
<dbReference type="InterPro" id="IPR000524">
    <property type="entry name" value="Tscrpt_reg_HTH_GntR"/>
</dbReference>
<evidence type="ECO:0000256" key="2">
    <source>
        <dbReference type="ARBA" id="ARBA00023125"/>
    </source>
</evidence>
<organism evidence="5 6">
    <name type="scientific">Cereibacter changlensis JA139</name>
    <dbReference type="NCBI Taxonomy" id="1188249"/>
    <lineage>
        <taxon>Bacteria</taxon>
        <taxon>Pseudomonadati</taxon>
        <taxon>Pseudomonadota</taxon>
        <taxon>Alphaproteobacteria</taxon>
        <taxon>Rhodobacterales</taxon>
        <taxon>Paracoccaceae</taxon>
        <taxon>Cereibacter</taxon>
    </lineage>
</organism>
<dbReference type="SMART" id="SM00345">
    <property type="entry name" value="HTH_GNTR"/>
    <property type="match status" value="1"/>
</dbReference>
<dbReference type="PROSITE" id="PS50949">
    <property type="entry name" value="HTH_GNTR"/>
    <property type="match status" value="1"/>
</dbReference>
<dbReference type="OrthoDB" id="8638122at2"/>
<name>A0A2T4JZN0_9RHOB</name>
<dbReference type="EMBL" id="PZKG01000006">
    <property type="protein sequence ID" value="PTE23364.1"/>
    <property type="molecule type" value="Genomic_DNA"/>
</dbReference>
<dbReference type="SMART" id="SM00895">
    <property type="entry name" value="FCD"/>
    <property type="match status" value="1"/>
</dbReference>
<dbReference type="Gene3D" id="1.20.120.530">
    <property type="entry name" value="GntR ligand-binding domain-like"/>
    <property type="match status" value="1"/>
</dbReference>
<evidence type="ECO:0000313" key="6">
    <source>
        <dbReference type="Proteomes" id="UP000241010"/>
    </source>
</evidence>
<evidence type="ECO:0000259" key="4">
    <source>
        <dbReference type="PROSITE" id="PS50949"/>
    </source>
</evidence>
<keyword evidence="6" id="KW-1185">Reference proteome</keyword>
<dbReference type="Pfam" id="PF00392">
    <property type="entry name" value="GntR"/>
    <property type="match status" value="1"/>
</dbReference>
<dbReference type="SUPFAM" id="SSF48008">
    <property type="entry name" value="GntR ligand-binding domain-like"/>
    <property type="match status" value="1"/>
</dbReference>
<evidence type="ECO:0000256" key="3">
    <source>
        <dbReference type="ARBA" id="ARBA00023163"/>
    </source>
</evidence>
<dbReference type="Proteomes" id="UP000241010">
    <property type="component" value="Unassembled WGS sequence"/>
</dbReference>
<evidence type="ECO:0000256" key="1">
    <source>
        <dbReference type="ARBA" id="ARBA00023015"/>
    </source>
</evidence>
<keyword evidence="2" id="KW-0238">DNA-binding</keyword>
<dbReference type="Pfam" id="PF07729">
    <property type="entry name" value="FCD"/>
    <property type="match status" value="1"/>
</dbReference>
<dbReference type="PANTHER" id="PTHR43537">
    <property type="entry name" value="TRANSCRIPTIONAL REGULATOR, GNTR FAMILY"/>
    <property type="match status" value="1"/>
</dbReference>
<dbReference type="InterPro" id="IPR036390">
    <property type="entry name" value="WH_DNA-bd_sf"/>
</dbReference>
<dbReference type="SUPFAM" id="SSF46785">
    <property type="entry name" value="Winged helix' DNA-binding domain"/>
    <property type="match status" value="1"/>
</dbReference>
<evidence type="ECO:0000313" key="5">
    <source>
        <dbReference type="EMBL" id="PTE23364.1"/>
    </source>
</evidence>
<proteinExistence type="predicted"/>
<dbReference type="AlphaFoldDB" id="A0A2T4JZN0"/>
<reference evidence="5 6" key="1">
    <citation type="submission" date="2018-03" db="EMBL/GenBank/DDBJ databases">
        <title>Cereibacter changlensis.</title>
        <authorList>
            <person name="Meyer T.E."/>
            <person name="Miller S."/>
            <person name="Lodha T."/>
            <person name="Gandham S."/>
            <person name="Chintalapati S."/>
            <person name="Chintalapati V.R."/>
        </authorList>
    </citation>
    <scope>NUCLEOTIDE SEQUENCE [LARGE SCALE GENOMIC DNA]</scope>
    <source>
        <strain evidence="5 6">JA139</strain>
    </source>
</reference>
<dbReference type="Gene3D" id="1.10.10.10">
    <property type="entry name" value="Winged helix-like DNA-binding domain superfamily/Winged helix DNA-binding domain"/>
    <property type="match status" value="1"/>
</dbReference>
<keyword evidence="3" id="KW-0804">Transcription</keyword>
<keyword evidence="1" id="KW-0805">Transcription regulation</keyword>
<dbReference type="InterPro" id="IPR011711">
    <property type="entry name" value="GntR_C"/>
</dbReference>
<gene>
    <name evidence="5" type="ORF">C5F48_02570</name>
</gene>
<dbReference type="GO" id="GO:0003677">
    <property type="term" value="F:DNA binding"/>
    <property type="evidence" value="ECO:0007669"/>
    <property type="project" value="UniProtKB-KW"/>
</dbReference>
<dbReference type="InterPro" id="IPR036388">
    <property type="entry name" value="WH-like_DNA-bd_sf"/>
</dbReference>
<accession>A0A2T4JZN0</accession>
<dbReference type="RefSeq" id="WP_107662343.1">
    <property type="nucleotide sequence ID" value="NZ_PZKG01000006.1"/>
</dbReference>
<feature type="domain" description="HTH gntR-type" evidence="4">
    <location>
        <begin position="11"/>
        <end position="78"/>
    </location>
</feature>
<dbReference type="InterPro" id="IPR008920">
    <property type="entry name" value="TF_FadR/GntR_C"/>
</dbReference>
<dbReference type="PANTHER" id="PTHR43537:SF20">
    <property type="entry name" value="HTH-TYPE TRANSCRIPTIONAL REPRESSOR GLAR"/>
    <property type="match status" value="1"/>
</dbReference>
<protein>
    <submittedName>
        <fullName evidence="5">GntR family transcriptional regulator</fullName>
    </submittedName>
</protein>
<dbReference type="GO" id="GO:0003700">
    <property type="term" value="F:DNA-binding transcription factor activity"/>
    <property type="evidence" value="ECO:0007669"/>
    <property type="project" value="InterPro"/>
</dbReference>
<sequence>MSDLSAIVARGTVGASVYQQLRSDIIMGRLRPGQRLRLEQLKEDYATGASTLREALSRLTADGFALAEGQRGFAVAPLSAAGLHEIAALRLLIEEHALARSFALGSLDWEAHVIAAQHRLDSHEERLEAGDTSDINAWRQSDWRFHQALISACGSTVLMNTHAEVFDKYLRYQMIALAFRPAASRPEHRALKEAALARDADRAITLLRHHIAAGVEQALARGIFRDNAGNVAEIQ</sequence>